<evidence type="ECO:0000313" key="4">
    <source>
        <dbReference type="EMBL" id="NHM01474.1"/>
    </source>
</evidence>
<keyword evidence="2" id="KW-0472">Membrane</keyword>
<evidence type="ECO:0000259" key="3">
    <source>
        <dbReference type="Pfam" id="PF14237"/>
    </source>
</evidence>
<organism evidence="4 5">
    <name type="scientific">Flavobacterium difficile</name>
    <dbReference type="NCBI Taxonomy" id="2709659"/>
    <lineage>
        <taxon>Bacteria</taxon>
        <taxon>Pseudomonadati</taxon>
        <taxon>Bacteroidota</taxon>
        <taxon>Flavobacteriia</taxon>
        <taxon>Flavobacteriales</taxon>
        <taxon>Flavobacteriaceae</taxon>
        <taxon>Flavobacterium</taxon>
    </lineage>
</organism>
<sequence length="254" mass="28135">MNKYYLQNGSESIGPFTIEELKAKGITKNTPVWCEGFPDWVEASSVTELASILNATPPPIKKTAPPPIITKKSSGLNFIQKIALFFLIVIIGLIIFSSLNETKSEDNFETESIDSVVDSSASVVDDSNSEENKKRDARNSITSKVNAQTNEYTVDALGGITNLEITLYNNTDYKIDECEIQVEYLKENGSVFKTEYLIVNNIPAHQDKTLSAPDSNRGLEVNVKINFITSKKLDLCYSSLEDLVAGDIDPYKCK</sequence>
<evidence type="ECO:0000313" key="5">
    <source>
        <dbReference type="Proteomes" id="UP000800984"/>
    </source>
</evidence>
<dbReference type="RefSeq" id="WP_166076528.1">
    <property type="nucleotide sequence ID" value="NZ_JAAJBT010000002.1"/>
</dbReference>
<evidence type="ECO:0000256" key="1">
    <source>
        <dbReference type="SAM" id="MobiDB-lite"/>
    </source>
</evidence>
<dbReference type="Proteomes" id="UP000800984">
    <property type="component" value="Unassembled WGS sequence"/>
</dbReference>
<name>A0ABX0I3U3_9FLAO</name>
<reference evidence="4 5" key="1">
    <citation type="submission" date="2020-02" db="EMBL/GenBank/DDBJ databases">
        <authorList>
            <person name="Chen W.-M."/>
        </authorList>
    </citation>
    <scope>NUCLEOTIDE SEQUENCE [LARGE SCALE GENOMIC DNA]</scope>
    <source>
        <strain evidence="4 5">KDG-16</strain>
    </source>
</reference>
<keyword evidence="5" id="KW-1185">Reference proteome</keyword>
<dbReference type="InterPro" id="IPR025640">
    <property type="entry name" value="GYF_2"/>
</dbReference>
<protein>
    <submittedName>
        <fullName evidence="4">DUF4339 domain-containing protein</fullName>
    </submittedName>
</protein>
<accession>A0ABX0I3U3</accession>
<feature type="domain" description="GYF" evidence="3">
    <location>
        <begin position="4"/>
        <end position="49"/>
    </location>
</feature>
<keyword evidence="2" id="KW-1133">Transmembrane helix</keyword>
<feature type="region of interest" description="Disordered" evidence="1">
    <location>
        <begin position="119"/>
        <end position="142"/>
    </location>
</feature>
<comment type="caution">
    <text evidence="4">The sequence shown here is derived from an EMBL/GenBank/DDBJ whole genome shotgun (WGS) entry which is preliminary data.</text>
</comment>
<dbReference type="Pfam" id="PF14237">
    <property type="entry name" value="GYF_2"/>
    <property type="match status" value="1"/>
</dbReference>
<gene>
    <name evidence="4" type="ORF">G4D72_05030</name>
</gene>
<dbReference type="EMBL" id="JAAJBT010000002">
    <property type="protein sequence ID" value="NHM01474.1"/>
    <property type="molecule type" value="Genomic_DNA"/>
</dbReference>
<evidence type="ECO:0000256" key="2">
    <source>
        <dbReference type="SAM" id="Phobius"/>
    </source>
</evidence>
<feature type="transmembrane region" description="Helical" evidence="2">
    <location>
        <begin position="82"/>
        <end position="99"/>
    </location>
</feature>
<keyword evidence="2" id="KW-0812">Transmembrane</keyword>
<proteinExistence type="predicted"/>